<name>A0A246JWC0_9SPHN</name>
<evidence type="ECO:0000313" key="1">
    <source>
        <dbReference type="EMBL" id="OWQ97360.1"/>
    </source>
</evidence>
<reference evidence="1 2" key="1">
    <citation type="journal article" date="2010" name="Int. J. Syst. Evol. Microbiol.">
        <title>Sphingopyxis bauzanensis sp. nov., a psychrophilic bacterium isolated from soil.</title>
        <authorList>
            <person name="Zhang D.C."/>
            <person name="Liu H.C."/>
            <person name="Xin Y.H."/>
            <person name="Zhou Y.G."/>
            <person name="Schinner F."/>
            <person name="Margesin R."/>
        </authorList>
    </citation>
    <scope>NUCLEOTIDE SEQUENCE [LARGE SCALE GENOMIC DNA]</scope>
    <source>
        <strain evidence="1 2">DSM 22271</strain>
    </source>
</reference>
<organism evidence="1 2">
    <name type="scientific">Sphingopyxis bauzanensis</name>
    <dbReference type="NCBI Taxonomy" id="651663"/>
    <lineage>
        <taxon>Bacteria</taxon>
        <taxon>Pseudomonadati</taxon>
        <taxon>Pseudomonadota</taxon>
        <taxon>Alphaproteobacteria</taxon>
        <taxon>Sphingomonadales</taxon>
        <taxon>Sphingomonadaceae</taxon>
        <taxon>Sphingopyxis</taxon>
    </lineage>
</organism>
<dbReference type="AlphaFoldDB" id="A0A246JWC0"/>
<dbReference type="EMBL" id="NISK01000002">
    <property type="protein sequence ID" value="OWQ97360.1"/>
    <property type="molecule type" value="Genomic_DNA"/>
</dbReference>
<protein>
    <submittedName>
        <fullName evidence="1">Uncharacterized protein</fullName>
    </submittedName>
</protein>
<proteinExistence type="predicted"/>
<gene>
    <name evidence="1" type="ORF">CDQ92_10000</name>
</gene>
<sequence length="67" mass="7073">MFTRFPCSSAAAAEKAGVTTAKARVRRIKVLVQDIYFHRTLAALASAAKQICIAINGKLVPGASAIK</sequence>
<accession>A0A246JWC0</accession>
<evidence type="ECO:0000313" key="2">
    <source>
        <dbReference type="Proteomes" id="UP000197361"/>
    </source>
</evidence>
<comment type="caution">
    <text evidence="1">The sequence shown here is derived from an EMBL/GenBank/DDBJ whole genome shotgun (WGS) entry which is preliminary data.</text>
</comment>
<dbReference type="Proteomes" id="UP000197361">
    <property type="component" value="Unassembled WGS sequence"/>
</dbReference>
<keyword evidence="2" id="KW-1185">Reference proteome</keyword>